<gene>
    <name evidence="1" type="ORF">FYJ85_22630</name>
</gene>
<organism evidence="1 2">
    <name type="scientific">Victivallis lenta</name>
    <dbReference type="NCBI Taxonomy" id="2606640"/>
    <lineage>
        <taxon>Bacteria</taxon>
        <taxon>Pseudomonadati</taxon>
        <taxon>Lentisphaerota</taxon>
        <taxon>Lentisphaeria</taxon>
        <taxon>Victivallales</taxon>
        <taxon>Victivallaceae</taxon>
        <taxon>Victivallis</taxon>
    </lineage>
</organism>
<dbReference type="EMBL" id="VUNS01000068">
    <property type="protein sequence ID" value="MST99828.1"/>
    <property type="molecule type" value="Genomic_DNA"/>
</dbReference>
<dbReference type="Proteomes" id="UP000435649">
    <property type="component" value="Unassembled WGS sequence"/>
</dbReference>
<name>A0A844GBU6_9BACT</name>
<reference evidence="1 2" key="1">
    <citation type="submission" date="2019-08" db="EMBL/GenBank/DDBJ databases">
        <title>In-depth cultivation of the pig gut microbiome towards novel bacterial diversity and tailored functional studies.</title>
        <authorList>
            <person name="Wylensek D."/>
            <person name="Hitch T.C.A."/>
            <person name="Clavel T."/>
        </authorList>
    </citation>
    <scope>NUCLEOTIDE SEQUENCE [LARGE SCALE GENOMIC DNA]</scope>
    <source>
        <strain evidence="1 2">BBE-744-WT-12</strain>
    </source>
</reference>
<accession>A0A844GBU6</accession>
<comment type="caution">
    <text evidence="1">The sequence shown here is derived from an EMBL/GenBank/DDBJ whole genome shotgun (WGS) entry which is preliminary data.</text>
</comment>
<protein>
    <submittedName>
        <fullName evidence="1">Uncharacterized protein</fullName>
    </submittedName>
</protein>
<proteinExistence type="predicted"/>
<dbReference type="AlphaFoldDB" id="A0A844GBU6"/>
<keyword evidence="2" id="KW-1185">Reference proteome</keyword>
<evidence type="ECO:0000313" key="1">
    <source>
        <dbReference type="EMBL" id="MST99828.1"/>
    </source>
</evidence>
<sequence>MKIAVGQLLSLLLFIIGLSVYADETSLEGAYIWTLKYPDGNETVEKIYFKNKNKPLHQNLWAKSGSGSSPSW</sequence>
<evidence type="ECO:0000313" key="2">
    <source>
        <dbReference type="Proteomes" id="UP000435649"/>
    </source>
</evidence>